<proteinExistence type="predicted"/>
<dbReference type="EMBL" id="CAJMWV010000936">
    <property type="protein sequence ID" value="CAE6421165.1"/>
    <property type="molecule type" value="Genomic_DNA"/>
</dbReference>
<organism evidence="2 3">
    <name type="scientific">Rhizoctonia solani</name>
    <dbReference type="NCBI Taxonomy" id="456999"/>
    <lineage>
        <taxon>Eukaryota</taxon>
        <taxon>Fungi</taxon>
        <taxon>Dikarya</taxon>
        <taxon>Basidiomycota</taxon>
        <taxon>Agaricomycotina</taxon>
        <taxon>Agaricomycetes</taxon>
        <taxon>Cantharellales</taxon>
        <taxon>Ceratobasidiaceae</taxon>
        <taxon>Rhizoctonia</taxon>
    </lineage>
</organism>
<feature type="region of interest" description="Disordered" evidence="1">
    <location>
        <begin position="351"/>
        <end position="399"/>
    </location>
</feature>
<accession>A0A8H3AC20</accession>
<dbReference type="AlphaFoldDB" id="A0A8H3AC20"/>
<sequence>MSHSEPCHLYPTTMWRDDHFYYHPIYTTYRNDVPLSPEAGVMEATHTVDLYHDYADKHNDHYSPYSERHPDPLERRIYEPPDVEVYTYGEHEPQWYVGLNLCHALNGAYWHGLQTFGDAVQPEGWDREQPYLNYDFGSQLAKLGMPYIPKPLGFHEGLYHLPFDSLADLQRHVHHNNFYIICLIATARIIDAVKMTDYHNLAYASYMRGSPALVSAHRHWCRTHGYLVLDRSEDDESTADFELSADEQEASMDALAPISPAITRSPAEEEALALQPGEHVFDPTAGMREVFPRNVNRGPFALANMELLRSLRGQWNDFEHASNAATSGSPPIRLSGLPEFDVESLVARLQEASTSRTSPEPTGWGSDVAESEWEWPTNPADPNVPRLGSPSWPTITQQATPPLSWEDYWSTIKGEEASLDEDTEMTSDLVDHIIQTHPATVV</sequence>
<dbReference type="OrthoDB" id="3230271at2759"/>
<evidence type="ECO:0000313" key="2">
    <source>
        <dbReference type="EMBL" id="CAE6421165.1"/>
    </source>
</evidence>
<comment type="caution">
    <text evidence="2">The sequence shown here is derived from an EMBL/GenBank/DDBJ whole genome shotgun (WGS) entry which is preliminary data.</text>
</comment>
<evidence type="ECO:0000256" key="1">
    <source>
        <dbReference type="SAM" id="MobiDB-lite"/>
    </source>
</evidence>
<evidence type="ECO:0000313" key="3">
    <source>
        <dbReference type="Proteomes" id="UP000663831"/>
    </source>
</evidence>
<gene>
    <name evidence="2" type="ORF">RDB_LOCUS32675</name>
</gene>
<feature type="compositionally biased region" description="Polar residues" evidence="1">
    <location>
        <begin position="351"/>
        <end position="360"/>
    </location>
</feature>
<reference evidence="2" key="1">
    <citation type="submission" date="2021-01" db="EMBL/GenBank/DDBJ databases">
        <authorList>
            <person name="Kaushik A."/>
        </authorList>
    </citation>
    <scope>NUCLEOTIDE SEQUENCE</scope>
    <source>
        <strain evidence="2">AG3-1AP</strain>
    </source>
</reference>
<protein>
    <submittedName>
        <fullName evidence="2">Uncharacterized protein</fullName>
    </submittedName>
</protein>
<dbReference type="Proteomes" id="UP000663831">
    <property type="component" value="Unassembled WGS sequence"/>
</dbReference>
<name>A0A8H3AC20_9AGAM</name>